<dbReference type="GO" id="GO:0006281">
    <property type="term" value="P:DNA repair"/>
    <property type="evidence" value="ECO:0007669"/>
    <property type="project" value="TreeGrafter"/>
</dbReference>
<evidence type="ECO:0000256" key="1">
    <source>
        <dbReference type="ARBA" id="ARBA00000830"/>
    </source>
</evidence>
<dbReference type="InterPro" id="IPR023198">
    <property type="entry name" value="PGP-like_dom2"/>
</dbReference>
<dbReference type="Pfam" id="PF13419">
    <property type="entry name" value="HAD_2"/>
    <property type="match status" value="1"/>
</dbReference>
<dbReference type="EMBL" id="RJTM01000136">
    <property type="protein sequence ID" value="RNL78155.1"/>
    <property type="molecule type" value="Genomic_DNA"/>
</dbReference>
<dbReference type="InterPro" id="IPR050155">
    <property type="entry name" value="HAD-like_hydrolase_sf"/>
</dbReference>
<dbReference type="GO" id="GO:0008967">
    <property type="term" value="F:phosphoglycolate phosphatase activity"/>
    <property type="evidence" value="ECO:0007669"/>
    <property type="project" value="UniProtKB-EC"/>
</dbReference>
<dbReference type="AlphaFoldDB" id="A0A3N0DR84"/>
<dbReference type="InterPro" id="IPR041492">
    <property type="entry name" value="HAD_2"/>
</dbReference>
<reference evidence="5 6" key="1">
    <citation type="submission" date="2018-10" db="EMBL/GenBank/DDBJ databases">
        <title>Sinomicrobium pectinilyticum sp. nov., a pectinase-producing bacterium isolated from alkaline and saline soil, and emended description of the genus Sinomicrobium.</title>
        <authorList>
            <person name="Cheng B."/>
            <person name="Li C."/>
            <person name="Lai Q."/>
            <person name="Du M."/>
            <person name="Shao Z."/>
            <person name="Xu P."/>
            <person name="Yang C."/>
        </authorList>
    </citation>
    <scope>NUCLEOTIDE SEQUENCE [LARGE SCALE GENOMIC DNA]</scope>
    <source>
        <strain evidence="5 6">5DNS001</strain>
    </source>
</reference>
<dbReference type="SUPFAM" id="SSF56784">
    <property type="entry name" value="HAD-like"/>
    <property type="match status" value="1"/>
</dbReference>
<dbReference type="SFLD" id="SFLDG01129">
    <property type="entry name" value="C1.5:_HAD__Beta-PGM__Phosphata"/>
    <property type="match status" value="1"/>
</dbReference>
<keyword evidence="6" id="KW-1185">Reference proteome</keyword>
<evidence type="ECO:0000313" key="6">
    <source>
        <dbReference type="Proteomes" id="UP000267469"/>
    </source>
</evidence>
<dbReference type="SFLD" id="SFLDS00003">
    <property type="entry name" value="Haloacid_Dehalogenase"/>
    <property type="match status" value="1"/>
</dbReference>
<comment type="catalytic activity">
    <reaction evidence="1">
        <text>2-phosphoglycolate + H2O = glycolate + phosphate</text>
        <dbReference type="Rhea" id="RHEA:14369"/>
        <dbReference type="ChEBI" id="CHEBI:15377"/>
        <dbReference type="ChEBI" id="CHEBI:29805"/>
        <dbReference type="ChEBI" id="CHEBI:43474"/>
        <dbReference type="ChEBI" id="CHEBI:58033"/>
        <dbReference type="EC" id="3.1.3.18"/>
    </reaction>
</comment>
<name>A0A3N0DR84_SINP1</name>
<organism evidence="5 6">
    <name type="scientific">Sinomicrobium pectinilyticum</name>
    <dbReference type="NCBI Taxonomy" id="1084421"/>
    <lineage>
        <taxon>Bacteria</taxon>
        <taxon>Pseudomonadati</taxon>
        <taxon>Bacteroidota</taxon>
        <taxon>Flavobacteriia</taxon>
        <taxon>Flavobacteriales</taxon>
        <taxon>Flavobacteriaceae</taxon>
        <taxon>Sinomicrobium</taxon>
    </lineage>
</organism>
<proteinExistence type="inferred from homology"/>
<dbReference type="Proteomes" id="UP000267469">
    <property type="component" value="Unassembled WGS sequence"/>
</dbReference>
<dbReference type="GO" id="GO:0005829">
    <property type="term" value="C:cytosol"/>
    <property type="evidence" value="ECO:0007669"/>
    <property type="project" value="TreeGrafter"/>
</dbReference>
<accession>A0A3N0DR84</accession>
<evidence type="ECO:0000256" key="2">
    <source>
        <dbReference type="ARBA" id="ARBA00004818"/>
    </source>
</evidence>
<dbReference type="EC" id="3.1.3.18" evidence="4"/>
<dbReference type="PANTHER" id="PTHR43434">
    <property type="entry name" value="PHOSPHOGLYCOLATE PHOSPHATASE"/>
    <property type="match status" value="1"/>
</dbReference>
<dbReference type="OrthoDB" id="9807630at2"/>
<comment type="similarity">
    <text evidence="3">Belongs to the HAD-like hydrolase superfamily. CbbY/CbbZ/Gph/YieH family.</text>
</comment>
<dbReference type="Gene3D" id="3.40.50.1000">
    <property type="entry name" value="HAD superfamily/HAD-like"/>
    <property type="match status" value="1"/>
</dbReference>
<evidence type="ECO:0000313" key="5">
    <source>
        <dbReference type="EMBL" id="RNL78155.1"/>
    </source>
</evidence>
<comment type="caution">
    <text evidence="5">The sequence shown here is derived from an EMBL/GenBank/DDBJ whole genome shotgun (WGS) entry which is preliminary data.</text>
</comment>
<dbReference type="InterPro" id="IPR036412">
    <property type="entry name" value="HAD-like_sf"/>
</dbReference>
<dbReference type="RefSeq" id="WP_123217739.1">
    <property type="nucleotide sequence ID" value="NZ_RJTM01000136.1"/>
</dbReference>
<dbReference type="Gene3D" id="1.10.150.240">
    <property type="entry name" value="Putative phosphatase, domain 2"/>
    <property type="match status" value="1"/>
</dbReference>
<comment type="pathway">
    <text evidence="2">Organic acid metabolism; glycolate biosynthesis; glycolate from 2-phosphoglycolate: step 1/1.</text>
</comment>
<dbReference type="InterPro" id="IPR023214">
    <property type="entry name" value="HAD_sf"/>
</dbReference>
<sequence length="215" mass="23600">MQNIKGVIFDLDGTIANTLPMCIAAFRKSIEPLTGKAVSDEEIVATFGPSEEGTIMALAPDYYDEGVAAYLRYYEELHHMCSQPFEGIVRLLETLKDNGVRLAMVTGKGKNSADISMDKFGITSYFEKIETGHPGGPRKVEGIRACMDFFGDLDKSEVVYIGDAPSDIESCRVAGVPIVAAAWAETAEPEKLEALQPDVLFYDVENFSAWLQSRI</sequence>
<evidence type="ECO:0000256" key="4">
    <source>
        <dbReference type="ARBA" id="ARBA00013078"/>
    </source>
</evidence>
<dbReference type="PANTHER" id="PTHR43434:SF1">
    <property type="entry name" value="PHOSPHOGLYCOLATE PHOSPHATASE"/>
    <property type="match status" value="1"/>
</dbReference>
<gene>
    <name evidence="5" type="ORF">ED312_19590</name>
</gene>
<protein>
    <recommendedName>
        <fullName evidence="4">phosphoglycolate phosphatase</fullName>
        <ecNumber evidence="4">3.1.3.18</ecNumber>
    </recommendedName>
</protein>
<evidence type="ECO:0000256" key="3">
    <source>
        <dbReference type="ARBA" id="ARBA00006171"/>
    </source>
</evidence>
<keyword evidence="5" id="KW-0378">Hydrolase</keyword>